<gene>
    <name evidence="2" type="ORF">BCIN_15g05000</name>
</gene>
<accession>A0A384K5H0</accession>
<protein>
    <submittedName>
        <fullName evidence="2">Uncharacterized protein</fullName>
    </submittedName>
</protein>
<feature type="region of interest" description="Disordered" evidence="1">
    <location>
        <begin position="1"/>
        <end position="65"/>
    </location>
</feature>
<organism evidence="2 3">
    <name type="scientific">Botryotinia fuckeliana (strain B05.10)</name>
    <name type="common">Noble rot fungus</name>
    <name type="synonym">Botrytis cinerea</name>
    <dbReference type="NCBI Taxonomy" id="332648"/>
    <lineage>
        <taxon>Eukaryota</taxon>
        <taxon>Fungi</taxon>
        <taxon>Dikarya</taxon>
        <taxon>Ascomycota</taxon>
        <taxon>Pezizomycotina</taxon>
        <taxon>Leotiomycetes</taxon>
        <taxon>Helotiales</taxon>
        <taxon>Sclerotiniaceae</taxon>
        <taxon>Botrytis</taxon>
    </lineage>
</organism>
<dbReference type="OrthoDB" id="2162761at2759"/>
<reference evidence="2" key="4">
    <citation type="submission" date="2017-12" db="EMBL/GenBank/DDBJ databases">
        <authorList>
            <person name="van Kan J."/>
        </authorList>
    </citation>
    <scope>NUCLEOTIDE SEQUENCE</scope>
    <source>
        <strain evidence="2">B05.10</strain>
    </source>
</reference>
<dbReference type="VEuPathDB" id="FungiDB:Bcin15g05000"/>
<dbReference type="Proteomes" id="UP000001798">
    <property type="component" value="Chromosome 15"/>
</dbReference>
<feature type="compositionally biased region" description="Polar residues" evidence="1">
    <location>
        <begin position="33"/>
        <end position="45"/>
    </location>
</feature>
<name>A0A384K5H0_BOTFB</name>
<evidence type="ECO:0000313" key="3">
    <source>
        <dbReference type="Proteomes" id="UP000001798"/>
    </source>
</evidence>
<dbReference type="GeneID" id="5426667"/>
<sequence length="91" mass="9673">MLGSNFRTILPGDMDTTMKNSTSSDSSKNKNSTPETTGSNSNATPATLDKRSESAGPIAKKRRVPASITQNACVNCKKARAKVSDSNILRL</sequence>
<dbReference type="EMBL" id="CP009819">
    <property type="protein sequence ID" value="ATZ58007.1"/>
    <property type="molecule type" value="Genomic_DNA"/>
</dbReference>
<dbReference type="RefSeq" id="XP_024553493.1">
    <property type="nucleotide sequence ID" value="XM_024697677.1"/>
</dbReference>
<keyword evidence="3" id="KW-1185">Reference proteome</keyword>
<evidence type="ECO:0000256" key="1">
    <source>
        <dbReference type="SAM" id="MobiDB-lite"/>
    </source>
</evidence>
<dbReference type="EMBL" id="CP009819">
    <property type="protein sequence ID" value="ATZ58012.1"/>
    <property type="molecule type" value="Genomic_DNA"/>
</dbReference>
<dbReference type="RefSeq" id="XP_024553494.1">
    <property type="nucleotide sequence ID" value="XM_024697675.1"/>
</dbReference>
<evidence type="ECO:0000313" key="2">
    <source>
        <dbReference type="EMBL" id="ATZ58012.1"/>
    </source>
</evidence>
<dbReference type="EMBL" id="CP009819">
    <property type="protein sequence ID" value="ATZ58011.1"/>
    <property type="molecule type" value="Genomic_DNA"/>
</dbReference>
<reference evidence="2 3" key="3">
    <citation type="journal article" date="2017" name="Mol. Plant Pathol.">
        <title>A gapless genome sequence of the fungus Botrytis cinerea.</title>
        <authorList>
            <person name="Van Kan J.A."/>
            <person name="Stassen J.H."/>
            <person name="Mosbach A."/>
            <person name="Van Der Lee T.A."/>
            <person name="Faino L."/>
            <person name="Farmer A.D."/>
            <person name="Papasotiriou D.G."/>
            <person name="Zhou S."/>
            <person name="Seidl M.F."/>
            <person name="Cottam E."/>
            <person name="Edel D."/>
            <person name="Hahn M."/>
            <person name="Schwartz D.C."/>
            <person name="Dietrich R.A."/>
            <person name="Widdison S."/>
            <person name="Scalliet G."/>
        </authorList>
    </citation>
    <scope>NUCLEOTIDE SEQUENCE [LARGE SCALE GENOMIC DNA]</scope>
    <source>
        <strain evidence="2 3">B05.10</strain>
    </source>
</reference>
<dbReference type="EMBL" id="CP009819">
    <property type="protein sequence ID" value="ATZ58013.1"/>
    <property type="molecule type" value="Genomic_DNA"/>
</dbReference>
<reference evidence="2 3" key="2">
    <citation type="journal article" date="2012" name="Eukaryot. Cell">
        <title>Genome update of Botrytis cinerea strains B05.10 and T4.</title>
        <authorList>
            <person name="Staats M."/>
            <person name="van Kan J.A."/>
        </authorList>
    </citation>
    <scope>NUCLEOTIDE SEQUENCE [LARGE SCALE GENOMIC DNA]</scope>
    <source>
        <strain evidence="2 3">B05.10</strain>
    </source>
</reference>
<dbReference type="RefSeq" id="XP_024553488.1">
    <property type="nucleotide sequence ID" value="XM_024697679.1"/>
</dbReference>
<reference evidence="2 3" key="1">
    <citation type="journal article" date="2011" name="PLoS Genet.">
        <title>Genomic analysis of the necrotrophic fungal pathogens Sclerotinia sclerotiorum and Botrytis cinerea.</title>
        <authorList>
            <person name="Amselem J."/>
            <person name="Cuomo C.A."/>
            <person name="van Kan J.A."/>
            <person name="Viaud M."/>
            <person name="Benito E.P."/>
            <person name="Couloux A."/>
            <person name="Coutinho P.M."/>
            <person name="de Vries R.P."/>
            <person name="Dyer P.S."/>
            <person name="Fillinger S."/>
            <person name="Fournier E."/>
            <person name="Gout L."/>
            <person name="Hahn M."/>
            <person name="Kohn L."/>
            <person name="Lapalu N."/>
            <person name="Plummer K.M."/>
            <person name="Pradier J.M."/>
            <person name="Quevillon E."/>
            <person name="Sharon A."/>
            <person name="Simon A."/>
            <person name="ten Have A."/>
            <person name="Tudzynski B."/>
            <person name="Tudzynski P."/>
            <person name="Wincker P."/>
            <person name="Andrew M."/>
            <person name="Anthouard V."/>
            <person name="Beever R.E."/>
            <person name="Beffa R."/>
            <person name="Benoit I."/>
            <person name="Bouzid O."/>
            <person name="Brault B."/>
            <person name="Chen Z."/>
            <person name="Choquer M."/>
            <person name="Collemare J."/>
            <person name="Cotton P."/>
            <person name="Danchin E.G."/>
            <person name="Da Silva C."/>
            <person name="Gautier A."/>
            <person name="Giraud C."/>
            <person name="Giraud T."/>
            <person name="Gonzalez C."/>
            <person name="Grossetete S."/>
            <person name="Guldener U."/>
            <person name="Henrissat B."/>
            <person name="Howlett B.J."/>
            <person name="Kodira C."/>
            <person name="Kretschmer M."/>
            <person name="Lappartient A."/>
            <person name="Leroch M."/>
            <person name="Levis C."/>
            <person name="Mauceli E."/>
            <person name="Neuveglise C."/>
            <person name="Oeser B."/>
            <person name="Pearson M."/>
            <person name="Poulain J."/>
            <person name="Poussereau N."/>
            <person name="Quesneville H."/>
            <person name="Rascle C."/>
            <person name="Schumacher J."/>
            <person name="Segurens B."/>
            <person name="Sexton A."/>
            <person name="Silva E."/>
            <person name="Sirven C."/>
            <person name="Soanes D.M."/>
            <person name="Talbot N.J."/>
            <person name="Templeton M."/>
            <person name="Yandava C."/>
            <person name="Yarden O."/>
            <person name="Zeng Q."/>
            <person name="Rollins J.A."/>
            <person name="Lebrun M.H."/>
            <person name="Dickman M."/>
        </authorList>
    </citation>
    <scope>NUCLEOTIDE SEQUENCE [LARGE SCALE GENOMIC DNA]</scope>
    <source>
        <strain evidence="2 3">B05.10</strain>
    </source>
</reference>
<feature type="compositionally biased region" description="Low complexity" evidence="1">
    <location>
        <begin position="13"/>
        <end position="32"/>
    </location>
</feature>
<dbReference type="AlphaFoldDB" id="A0A384K5H0"/>
<dbReference type="RefSeq" id="XP_024553492.1">
    <property type="nucleotide sequence ID" value="XM_024697678.1"/>
</dbReference>
<proteinExistence type="predicted"/>